<organism evidence="4 5">
    <name type="scientific">Methanofollis tationis</name>
    <dbReference type="NCBI Taxonomy" id="81417"/>
    <lineage>
        <taxon>Archaea</taxon>
        <taxon>Methanobacteriati</taxon>
        <taxon>Methanobacteriota</taxon>
        <taxon>Stenosarchaea group</taxon>
        <taxon>Methanomicrobia</taxon>
        <taxon>Methanomicrobiales</taxon>
        <taxon>Methanomicrobiaceae</taxon>
        <taxon>Methanofollis</taxon>
    </lineage>
</organism>
<protein>
    <submittedName>
        <fullName evidence="4">AAA family ATPase</fullName>
    </submittedName>
</protein>
<comment type="caution">
    <text evidence="4">The sequence shown here is derived from an EMBL/GenBank/DDBJ whole genome shotgun (WGS) entry which is preliminary data.</text>
</comment>
<reference evidence="4 5" key="1">
    <citation type="submission" date="2020-06" db="EMBL/GenBank/DDBJ databases">
        <title>Methanofollis fontis sp. nov., a methanogen isolated from marine sediments near a cold seep at Four-Way Closure Ridge offshore southwestern Taiwan.</title>
        <authorList>
            <person name="Chen S.-C."/>
            <person name="Teng N.-H."/>
            <person name="Lin Y.-S."/>
            <person name="Lai M.-C."/>
            <person name="Chen H.-H."/>
            <person name="Wang C.-C."/>
        </authorList>
    </citation>
    <scope>NUCLEOTIDE SEQUENCE [LARGE SCALE GENOMIC DNA]</scope>
    <source>
        <strain evidence="4 5">DSM 2702</strain>
    </source>
</reference>
<dbReference type="PANTHER" id="PTHR43384:SF6">
    <property type="entry name" value="SEPTUM SITE-DETERMINING PROTEIN MIND HOMOLOG, CHLOROPLASTIC"/>
    <property type="match status" value="1"/>
</dbReference>
<sequence>MAEKSEVRRAAGALKGGTQAGAGGLRVVIAGKGGVGKTTIAALLARTLLREGRRVLAVDADPQENLAYALGLPPGDRIVPLAENASYIEEKVGARPGGWGGLLTLNPDTGDAVERFGIRFPDGLVLLVMGTVGRAGSGCLCPENALLQGVVRSVALGAEDAVVLDTQAGVEHFGRSLAGGFSDAIVVADPSYNAIAVALHAASLSTDLGIPAVHLVVNRVRDERDRSRAGDLIGDPGRFASVTYLPHDGAVVRTEPDVTPLLDQGTPFSTGVRALARLLLPPTP</sequence>
<name>A0A7K4HQC7_9EURY</name>
<dbReference type="GO" id="GO:0009898">
    <property type="term" value="C:cytoplasmic side of plasma membrane"/>
    <property type="evidence" value="ECO:0007669"/>
    <property type="project" value="TreeGrafter"/>
</dbReference>
<accession>A0A7K4HQC7</accession>
<proteinExistence type="predicted"/>
<dbReference type="Pfam" id="PF01656">
    <property type="entry name" value="CbiA"/>
    <property type="match status" value="1"/>
</dbReference>
<dbReference type="GO" id="GO:0016887">
    <property type="term" value="F:ATP hydrolysis activity"/>
    <property type="evidence" value="ECO:0007669"/>
    <property type="project" value="TreeGrafter"/>
</dbReference>
<feature type="domain" description="AAA+ ATPase" evidence="3">
    <location>
        <begin position="23"/>
        <end position="191"/>
    </location>
</feature>
<dbReference type="EMBL" id="JABXWR010000001">
    <property type="protein sequence ID" value="NVO67484.1"/>
    <property type="molecule type" value="Genomic_DNA"/>
</dbReference>
<gene>
    <name evidence="4" type="ORF">HWN36_09240</name>
</gene>
<dbReference type="PIRSF" id="PIRSF005647">
    <property type="entry name" value="CooC"/>
    <property type="match status" value="1"/>
</dbReference>
<evidence type="ECO:0000259" key="3">
    <source>
        <dbReference type="SMART" id="SM00382"/>
    </source>
</evidence>
<dbReference type="InterPro" id="IPR050625">
    <property type="entry name" value="ParA/MinD_ATPase"/>
</dbReference>
<dbReference type="AlphaFoldDB" id="A0A7K4HQC7"/>
<evidence type="ECO:0000313" key="4">
    <source>
        <dbReference type="EMBL" id="NVO67484.1"/>
    </source>
</evidence>
<keyword evidence="5" id="KW-1185">Reference proteome</keyword>
<evidence type="ECO:0000256" key="1">
    <source>
        <dbReference type="ARBA" id="ARBA00022741"/>
    </source>
</evidence>
<evidence type="ECO:0000313" key="5">
    <source>
        <dbReference type="Proteomes" id="UP000570823"/>
    </source>
</evidence>
<dbReference type="OrthoDB" id="31168at2157"/>
<dbReference type="SUPFAM" id="SSF52540">
    <property type="entry name" value="P-loop containing nucleoside triphosphate hydrolases"/>
    <property type="match status" value="1"/>
</dbReference>
<dbReference type="GO" id="GO:0005524">
    <property type="term" value="F:ATP binding"/>
    <property type="evidence" value="ECO:0007669"/>
    <property type="project" value="UniProtKB-KW"/>
</dbReference>
<dbReference type="InterPro" id="IPR002586">
    <property type="entry name" value="CobQ/CobB/MinD/ParA_Nub-bd_dom"/>
</dbReference>
<dbReference type="SMART" id="SM00382">
    <property type="entry name" value="AAA"/>
    <property type="match status" value="1"/>
</dbReference>
<dbReference type="InterPro" id="IPR003593">
    <property type="entry name" value="AAA+_ATPase"/>
</dbReference>
<keyword evidence="1" id="KW-0547">Nucleotide-binding</keyword>
<evidence type="ECO:0000256" key="2">
    <source>
        <dbReference type="ARBA" id="ARBA00022840"/>
    </source>
</evidence>
<dbReference type="RefSeq" id="WP_176789071.1">
    <property type="nucleotide sequence ID" value="NZ_JABXWR010000001.1"/>
</dbReference>
<dbReference type="InterPro" id="IPR014433">
    <property type="entry name" value="CooC"/>
</dbReference>
<dbReference type="PANTHER" id="PTHR43384">
    <property type="entry name" value="SEPTUM SITE-DETERMINING PROTEIN MIND HOMOLOG, CHLOROPLASTIC-RELATED"/>
    <property type="match status" value="1"/>
</dbReference>
<dbReference type="InterPro" id="IPR027417">
    <property type="entry name" value="P-loop_NTPase"/>
</dbReference>
<dbReference type="Gene3D" id="3.40.50.300">
    <property type="entry name" value="P-loop containing nucleotide triphosphate hydrolases"/>
    <property type="match status" value="1"/>
</dbReference>
<keyword evidence="2" id="KW-0067">ATP-binding</keyword>
<dbReference type="GO" id="GO:0051782">
    <property type="term" value="P:negative regulation of cell division"/>
    <property type="evidence" value="ECO:0007669"/>
    <property type="project" value="TreeGrafter"/>
</dbReference>
<dbReference type="GO" id="GO:0005829">
    <property type="term" value="C:cytosol"/>
    <property type="evidence" value="ECO:0007669"/>
    <property type="project" value="TreeGrafter"/>
</dbReference>
<dbReference type="Proteomes" id="UP000570823">
    <property type="component" value="Unassembled WGS sequence"/>
</dbReference>